<accession>A0ABV0MVT3</accession>
<reference evidence="1 2" key="1">
    <citation type="submission" date="2021-06" db="EMBL/GenBank/DDBJ databases">
        <authorList>
            <person name="Palmer J.M."/>
        </authorList>
    </citation>
    <scope>NUCLEOTIDE SEQUENCE [LARGE SCALE GENOMIC DNA]</scope>
    <source>
        <strain evidence="1 2">GA_2019</strain>
        <tissue evidence="1">Muscle</tissue>
    </source>
</reference>
<proteinExistence type="predicted"/>
<sequence length="162" mass="18193">MTVDVVTTPLMIAEEETESLRVASQGAAAIVARISWRWRGTVGMPVAPGVAGKIMTTGSCERPWRGNGWASNREHAAWTDWIARVTAQKGEGVHVGRRHFHCARLLDFLTAGMITHHIIRPHTGRFHLRINKTNLRWCPMPNITTNKSSLNHITLHQYQVQS</sequence>
<evidence type="ECO:0000313" key="1">
    <source>
        <dbReference type="EMBL" id="MEQ2163155.1"/>
    </source>
</evidence>
<organism evidence="1 2">
    <name type="scientific">Goodea atripinnis</name>
    <dbReference type="NCBI Taxonomy" id="208336"/>
    <lineage>
        <taxon>Eukaryota</taxon>
        <taxon>Metazoa</taxon>
        <taxon>Chordata</taxon>
        <taxon>Craniata</taxon>
        <taxon>Vertebrata</taxon>
        <taxon>Euteleostomi</taxon>
        <taxon>Actinopterygii</taxon>
        <taxon>Neopterygii</taxon>
        <taxon>Teleostei</taxon>
        <taxon>Neoteleostei</taxon>
        <taxon>Acanthomorphata</taxon>
        <taxon>Ovalentaria</taxon>
        <taxon>Atherinomorphae</taxon>
        <taxon>Cyprinodontiformes</taxon>
        <taxon>Goodeidae</taxon>
        <taxon>Goodea</taxon>
    </lineage>
</organism>
<comment type="caution">
    <text evidence="1">The sequence shown here is derived from an EMBL/GenBank/DDBJ whole genome shotgun (WGS) entry which is preliminary data.</text>
</comment>
<gene>
    <name evidence="1" type="ORF">GOODEAATRI_027307</name>
</gene>
<keyword evidence="2" id="KW-1185">Reference proteome</keyword>
<dbReference type="Proteomes" id="UP001476798">
    <property type="component" value="Unassembled WGS sequence"/>
</dbReference>
<protein>
    <submittedName>
        <fullName evidence="1">Uncharacterized protein</fullName>
    </submittedName>
</protein>
<dbReference type="EMBL" id="JAHRIO010013549">
    <property type="protein sequence ID" value="MEQ2163155.1"/>
    <property type="molecule type" value="Genomic_DNA"/>
</dbReference>
<name>A0ABV0MVT3_9TELE</name>
<evidence type="ECO:0000313" key="2">
    <source>
        <dbReference type="Proteomes" id="UP001476798"/>
    </source>
</evidence>